<dbReference type="Proteomes" id="UP000461288">
    <property type="component" value="Unassembled WGS sequence"/>
</dbReference>
<feature type="non-terminal residue" evidence="1">
    <location>
        <position position="1"/>
    </location>
</feature>
<dbReference type="AlphaFoldDB" id="A0A7X3HF76"/>
<protein>
    <submittedName>
        <fullName evidence="1">Uncharacterized protein</fullName>
    </submittedName>
</protein>
<proteinExistence type="predicted"/>
<comment type="caution">
    <text evidence="1">The sequence shown here is derived from an EMBL/GenBank/DDBJ whole genome shotgun (WGS) entry which is preliminary data.</text>
</comment>
<sequence length="98" mass="11609">RVRFMPPDRLGPLLLLTHGKLFCLPEIMSRRRKILCAAGSNWSSLHRMGHNPNYLYRFMIYREMDLLLVRMGAAEAPDSFWALRQEMYAKSRRAILRE</sequence>
<gene>
    <name evidence="1" type="ORF">GO594_32025</name>
</gene>
<name>A0A7X3HF76_9GAMM</name>
<reference evidence="1 2" key="1">
    <citation type="submission" date="2019-12" db="EMBL/GenBank/DDBJ databases">
        <title>Draft genome sequence of Pseudomonas otitidis recovered from a chicken carcass.</title>
        <authorList>
            <person name="Vieira T.R."/>
            <person name="Oliviera E.F.C."/>
            <person name="Silva N.M.V."/>
            <person name="Sambrano G.E."/>
            <person name="Cibulski S.P."/>
            <person name="Cardoso M.R.I."/>
        </authorList>
    </citation>
    <scope>NUCLEOTIDE SEQUENCE [LARGE SCALE GENOMIC DNA]</scope>
    <source>
        <strain evidence="1 2">25_K</strain>
    </source>
</reference>
<organism evidence="1 2">
    <name type="scientific">Metapseudomonas otitidis</name>
    <dbReference type="NCBI Taxonomy" id="319939"/>
    <lineage>
        <taxon>Bacteria</taxon>
        <taxon>Pseudomonadati</taxon>
        <taxon>Pseudomonadota</taxon>
        <taxon>Gammaproteobacteria</taxon>
        <taxon>Pseudomonadales</taxon>
        <taxon>Pseudomonadaceae</taxon>
        <taxon>Metapseudomonas</taxon>
    </lineage>
</organism>
<evidence type="ECO:0000313" key="1">
    <source>
        <dbReference type="EMBL" id="MWK60600.1"/>
    </source>
</evidence>
<feature type="non-terminal residue" evidence="1">
    <location>
        <position position="98"/>
    </location>
</feature>
<dbReference type="EMBL" id="WTFN01000677">
    <property type="protein sequence ID" value="MWK60600.1"/>
    <property type="molecule type" value="Genomic_DNA"/>
</dbReference>
<accession>A0A7X3HF76</accession>
<dbReference type="RefSeq" id="WP_160483559.1">
    <property type="nucleotide sequence ID" value="NZ_WTFN01000677.1"/>
</dbReference>
<evidence type="ECO:0000313" key="2">
    <source>
        <dbReference type="Proteomes" id="UP000461288"/>
    </source>
</evidence>